<protein>
    <submittedName>
        <fullName evidence="1">Aminopeptidase</fullName>
        <ecNumber evidence="1">3.4.11.-</ecNumber>
    </submittedName>
</protein>
<gene>
    <name evidence="1" type="ORF">QYS49_35080</name>
</gene>
<organism evidence="1 2">
    <name type="scientific">Marivirga salinarum</name>
    <dbReference type="NCBI Taxonomy" id="3059078"/>
    <lineage>
        <taxon>Bacteria</taxon>
        <taxon>Pseudomonadati</taxon>
        <taxon>Bacteroidota</taxon>
        <taxon>Cytophagia</taxon>
        <taxon>Cytophagales</taxon>
        <taxon>Marivirgaceae</taxon>
        <taxon>Marivirga</taxon>
    </lineage>
</organism>
<dbReference type="KEGG" id="msaa:QYS49_35080"/>
<dbReference type="InterPro" id="IPR014553">
    <property type="entry name" value="Aminopept"/>
</dbReference>
<name>A0AA51ND70_9BACT</name>
<evidence type="ECO:0000313" key="2">
    <source>
        <dbReference type="Proteomes" id="UP001230496"/>
    </source>
</evidence>
<proteinExistence type="predicted"/>
<dbReference type="RefSeq" id="WP_308351366.1">
    <property type="nucleotide sequence ID" value="NZ_CP129971.1"/>
</dbReference>
<dbReference type="GO" id="GO:0004177">
    <property type="term" value="F:aminopeptidase activity"/>
    <property type="evidence" value="ECO:0007669"/>
    <property type="project" value="UniProtKB-KW"/>
</dbReference>
<evidence type="ECO:0000313" key="1">
    <source>
        <dbReference type="EMBL" id="WMN12953.1"/>
    </source>
</evidence>
<keyword evidence="2" id="KW-1185">Reference proteome</keyword>
<dbReference type="AlphaFoldDB" id="A0AA51ND70"/>
<keyword evidence="1" id="KW-0378">Hydrolase</keyword>
<reference evidence="1 2" key="1">
    <citation type="submission" date="2023-08" db="EMBL/GenBank/DDBJ databases">
        <title>Comparative genomics and taxonomic characterization of three novel marine species of genus Marivirga.</title>
        <authorList>
            <person name="Muhammad N."/>
            <person name="Kim S.-G."/>
        </authorList>
    </citation>
    <scope>NUCLEOTIDE SEQUENCE [LARGE SCALE GENOMIC DNA]</scope>
    <source>
        <strain evidence="1 2">BDSF4-3</strain>
    </source>
</reference>
<dbReference type="Proteomes" id="UP001230496">
    <property type="component" value="Chromosome"/>
</dbReference>
<accession>A0AA51ND70</accession>
<keyword evidence="1" id="KW-0645">Protease</keyword>
<keyword evidence="1" id="KW-0031">Aminopeptidase</keyword>
<dbReference type="EMBL" id="CP129971">
    <property type="protein sequence ID" value="WMN12953.1"/>
    <property type="molecule type" value="Genomic_DNA"/>
</dbReference>
<dbReference type="EC" id="3.4.11.-" evidence="1"/>
<dbReference type="Pfam" id="PF10023">
    <property type="entry name" value="Aminopep"/>
    <property type="match status" value="1"/>
</dbReference>
<sequence length="344" mass="41146">MKSVFRKIILLGLIIVTIFIVLKWDLIRYGLQQAKGQFSIMYNAEPLDSYFENPSYPDSLKAKIKLVEAVKSFAHSELGFSSEDQYEKMFDQKGKELMWVVTAAYPYKLESYQWKFPVLGKVSYKGFFIKEEALKLEQELKKDGFDVRLRTASAWSTLGWLNDPLLSNVLQYSNGRLAELIFHELTHDEIFIKDSVDFNENLASFFGQEFTKLFFKKQHEKFEEDYKEYLTHLEDRQSLNQFVRNYIPKFDSLYQQIETFKTTEKENQKYYFIERFKEDLKKQKFINPKYTKFQKSEMDVNNAYLLSFKRYSGHQQLLKNEMEEEFNGDVLKMLDFYHKNFDSL</sequence>